<protein>
    <submittedName>
        <fullName evidence="1">DUF3231 family protein</fullName>
    </submittedName>
</protein>
<dbReference type="InterPro" id="IPR021617">
    <property type="entry name" value="DUF3231"/>
</dbReference>
<reference evidence="2" key="1">
    <citation type="journal article" date="2019" name="Int. J. Syst. Evol. Microbiol.">
        <title>The Global Catalogue of Microorganisms (GCM) 10K type strain sequencing project: providing services to taxonomists for standard genome sequencing and annotation.</title>
        <authorList>
            <consortium name="The Broad Institute Genomics Platform"/>
            <consortium name="The Broad Institute Genome Sequencing Center for Infectious Disease"/>
            <person name="Wu L."/>
            <person name="Ma J."/>
        </authorList>
    </citation>
    <scope>NUCLEOTIDE SEQUENCE [LARGE SCALE GENOMIC DNA]</scope>
    <source>
        <strain evidence="2">WYCCWR 12678</strain>
    </source>
</reference>
<name>A0ABV9PZJ9_9BACL</name>
<dbReference type="InterPro" id="IPR012347">
    <property type="entry name" value="Ferritin-like"/>
</dbReference>
<dbReference type="Pfam" id="PF11553">
    <property type="entry name" value="DUF3231"/>
    <property type="match status" value="1"/>
</dbReference>
<dbReference type="Gene3D" id="1.20.1260.10">
    <property type="match status" value="1"/>
</dbReference>
<dbReference type="Proteomes" id="UP001596002">
    <property type="component" value="Unassembled WGS sequence"/>
</dbReference>
<sequence length="82" mass="9274">MYSELLQIPEGGKLTDDEIANQIVWATVIGIQIAVRGLSESTRADVAAMFAKYQILQVTWSVTMKQLMEKRGWLKVPPYFKA</sequence>
<keyword evidence="2" id="KW-1185">Reference proteome</keyword>
<accession>A0ABV9PZJ9</accession>
<evidence type="ECO:0000313" key="1">
    <source>
        <dbReference type="EMBL" id="MFC4767681.1"/>
    </source>
</evidence>
<organism evidence="1 2">
    <name type="scientific">Effusibacillus consociatus</name>
    <dbReference type="NCBI Taxonomy" id="1117041"/>
    <lineage>
        <taxon>Bacteria</taxon>
        <taxon>Bacillati</taxon>
        <taxon>Bacillota</taxon>
        <taxon>Bacilli</taxon>
        <taxon>Bacillales</taxon>
        <taxon>Alicyclobacillaceae</taxon>
        <taxon>Effusibacillus</taxon>
    </lineage>
</organism>
<comment type="caution">
    <text evidence="1">The sequence shown here is derived from an EMBL/GenBank/DDBJ whole genome shotgun (WGS) entry which is preliminary data.</text>
</comment>
<dbReference type="EMBL" id="JBHSHC010000082">
    <property type="protein sequence ID" value="MFC4767681.1"/>
    <property type="molecule type" value="Genomic_DNA"/>
</dbReference>
<proteinExistence type="predicted"/>
<gene>
    <name evidence="1" type="ORF">ACFO8Q_09950</name>
</gene>
<evidence type="ECO:0000313" key="2">
    <source>
        <dbReference type="Proteomes" id="UP001596002"/>
    </source>
</evidence>
<dbReference type="RefSeq" id="WP_380025603.1">
    <property type="nucleotide sequence ID" value="NZ_JBHSHC010000082.1"/>
</dbReference>